<dbReference type="EMBL" id="CAJNOJ010000383">
    <property type="protein sequence ID" value="CAF1426518.1"/>
    <property type="molecule type" value="Genomic_DNA"/>
</dbReference>
<organism evidence="2 4">
    <name type="scientific">Adineta ricciae</name>
    <name type="common">Rotifer</name>
    <dbReference type="NCBI Taxonomy" id="249248"/>
    <lineage>
        <taxon>Eukaryota</taxon>
        <taxon>Metazoa</taxon>
        <taxon>Spiralia</taxon>
        <taxon>Gnathifera</taxon>
        <taxon>Rotifera</taxon>
        <taxon>Eurotatoria</taxon>
        <taxon>Bdelloidea</taxon>
        <taxon>Adinetida</taxon>
        <taxon>Adinetidae</taxon>
        <taxon>Adineta</taxon>
    </lineage>
</organism>
<dbReference type="EMBL" id="CAJNOR010002488">
    <property type="protein sequence ID" value="CAF1301314.1"/>
    <property type="molecule type" value="Genomic_DNA"/>
</dbReference>
<protein>
    <submittedName>
        <fullName evidence="2">Uncharacterized protein</fullName>
    </submittedName>
</protein>
<name>A0A815N9B2_ADIRI</name>
<reference evidence="2" key="1">
    <citation type="submission" date="2021-02" db="EMBL/GenBank/DDBJ databases">
        <authorList>
            <person name="Nowell W R."/>
        </authorList>
    </citation>
    <scope>NUCLEOTIDE SEQUENCE</scope>
</reference>
<evidence type="ECO:0000313" key="3">
    <source>
        <dbReference type="Proteomes" id="UP000663828"/>
    </source>
</evidence>
<dbReference type="AlphaFoldDB" id="A0A815N9B2"/>
<accession>A0A815N9B2</accession>
<dbReference type="Proteomes" id="UP000663852">
    <property type="component" value="Unassembled WGS sequence"/>
</dbReference>
<comment type="caution">
    <text evidence="2">The sequence shown here is derived from an EMBL/GenBank/DDBJ whole genome shotgun (WGS) entry which is preliminary data.</text>
</comment>
<proteinExistence type="predicted"/>
<evidence type="ECO:0000313" key="1">
    <source>
        <dbReference type="EMBL" id="CAF1301314.1"/>
    </source>
</evidence>
<gene>
    <name evidence="2" type="ORF">EDS130_LOCUS37902</name>
    <name evidence="1" type="ORF">XAT740_LOCUS28878</name>
</gene>
<dbReference type="OrthoDB" id="10037204at2759"/>
<evidence type="ECO:0000313" key="2">
    <source>
        <dbReference type="EMBL" id="CAF1426518.1"/>
    </source>
</evidence>
<sequence>MDRTTIESWSTELWMALFEYFDVLELYNQFNGLNSRIDHIIQLTNNLCLKIDKTNHIQYLENIMPWIRCENVQSLTFSDDSKKYPETEFFLLYPLEKFTQLQSFIFQGWSLPFHNPREVIEQLPNLTQLQKLDVELHEFPQDNYEDNNTRLMELIFNSSDNLRKSLKHVVMNMYIGERTLPLVTFLPTNIEYFQANVIDLEPFLELIPSLVPCCKTIKFNYLEVNNGEEVMSSSLNVLNCCTKLTLKTNCYFKSHHFEVLLRHFPEVKRLFIDNISADDQLTTEELEVLIRDHWPKLLQFELISRNYLYGDDHIWKEFSQPKFWSKGNVGSINYRTGWKLQFDRSIDNFIDSSSDDE</sequence>
<evidence type="ECO:0000313" key="4">
    <source>
        <dbReference type="Proteomes" id="UP000663852"/>
    </source>
</evidence>
<dbReference type="Proteomes" id="UP000663828">
    <property type="component" value="Unassembled WGS sequence"/>
</dbReference>
<keyword evidence="3" id="KW-1185">Reference proteome</keyword>